<proteinExistence type="predicted"/>
<dbReference type="EMBL" id="FNFO01000002">
    <property type="protein sequence ID" value="SDK17721.1"/>
    <property type="molecule type" value="Genomic_DNA"/>
</dbReference>
<name>A0A1G8ZRP0_9BACT</name>
<accession>A0A1G8ZRP0</accession>
<reference evidence="1 2" key="1">
    <citation type="submission" date="2016-10" db="EMBL/GenBank/DDBJ databases">
        <authorList>
            <person name="de Groot N.N."/>
        </authorList>
    </citation>
    <scope>NUCLEOTIDE SEQUENCE [LARGE SCALE GENOMIC DNA]</scope>
    <source>
        <strain evidence="1 2">DSM 25186</strain>
    </source>
</reference>
<dbReference type="AlphaFoldDB" id="A0A1G8ZRP0"/>
<dbReference type="Proteomes" id="UP000198510">
    <property type="component" value="Unassembled WGS sequence"/>
</dbReference>
<dbReference type="STRING" id="1075417.SAMN05421823_10268"/>
<keyword evidence="2" id="KW-1185">Reference proteome</keyword>
<gene>
    <name evidence="1" type="ORF">SAMN05421823_10268</name>
</gene>
<protein>
    <submittedName>
        <fullName evidence="1">Uncharacterized protein</fullName>
    </submittedName>
</protein>
<organism evidence="1 2">
    <name type="scientific">Catalinimonas alkaloidigena</name>
    <dbReference type="NCBI Taxonomy" id="1075417"/>
    <lineage>
        <taxon>Bacteria</taxon>
        <taxon>Pseudomonadati</taxon>
        <taxon>Bacteroidota</taxon>
        <taxon>Cytophagia</taxon>
        <taxon>Cytophagales</taxon>
        <taxon>Catalimonadaceae</taxon>
        <taxon>Catalinimonas</taxon>
    </lineage>
</organism>
<sequence length="337" mass="37617">MVAGFALAQSSSNKVVNYETIADEPYEINNLWLHIQPLTADMFQTNMAICYGVQADYLMKDKYHFEAKLRGPYAKQVDFARQLGESNGAVMIGDQRYELATKLDRFLRIQAGMTYHVIDREKKGVARLVMAYKKQERYRYENYDRITVNAQVRNFVGVRGGFEHYETATALSPVLRKQGAVLTGDDGSTLAYSPENGGTLFTNVTAPGMYLGGSYGIIRNISVKADKVGTIGDDRFITFYGDLLLSPWVKLDDIIAHLDDTEKQVTFSTAAVKTRKIGFRTGFDIMFNQRSYFSFGGEVGFRPGIAGRGLYAEARVGLPVFGFKMNGMRTANNTGGF</sequence>
<evidence type="ECO:0000313" key="2">
    <source>
        <dbReference type="Proteomes" id="UP000198510"/>
    </source>
</evidence>
<evidence type="ECO:0000313" key="1">
    <source>
        <dbReference type="EMBL" id="SDK17721.1"/>
    </source>
</evidence>